<dbReference type="InterPro" id="IPR050123">
    <property type="entry name" value="Prok_molybdopt-oxidoreductase"/>
</dbReference>
<keyword evidence="8" id="KW-0408">Iron</keyword>
<dbReference type="GO" id="GO:0045333">
    <property type="term" value="P:cellular respiration"/>
    <property type="evidence" value="ECO:0007669"/>
    <property type="project" value="UniProtKB-ARBA"/>
</dbReference>
<name>A0A841GYQ8_9BACT</name>
<comment type="cofactor">
    <cofactor evidence="2">
        <name>[4Fe-4S] cluster</name>
        <dbReference type="ChEBI" id="CHEBI:49883"/>
    </cofactor>
</comment>
<dbReference type="SUPFAM" id="SSF50692">
    <property type="entry name" value="ADC-like"/>
    <property type="match status" value="1"/>
</dbReference>
<dbReference type="GO" id="GO:0043546">
    <property type="term" value="F:molybdopterin cofactor binding"/>
    <property type="evidence" value="ECO:0007669"/>
    <property type="project" value="InterPro"/>
</dbReference>
<dbReference type="Gene3D" id="2.40.40.20">
    <property type="match status" value="1"/>
</dbReference>
<comment type="similarity">
    <text evidence="3">Belongs to the prokaryotic molybdopterin-containing oxidoreductase family.</text>
</comment>
<dbReference type="GO" id="GO:0008863">
    <property type="term" value="F:formate dehydrogenase (NAD+) activity"/>
    <property type="evidence" value="ECO:0007669"/>
    <property type="project" value="InterPro"/>
</dbReference>
<dbReference type="InterPro" id="IPR006656">
    <property type="entry name" value="Mopterin_OxRdtase"/>
</dbReference>
<dbReference type="PANTHER" id="PTHR43105">
    <property type="entry name" value="RESPIRATORY NITRATE REDUCTASE"/>
    <property type="match status" value="1"/>
</dbReference>
<evidence type="ECO:0000256" key="4">
    <source>
        <dbReference type="ARBA" id="ARBA00022485"/>
    </source>
</evidence>
<dbReference type="AlphaFoldDB" id="A0A841GYQ8"/>
<dbReference type="InterPro" id="IPR009010">
    <property type="entry name" value="Asp_de-COase-like_dom_sf"/>
</dbReference>
<evidence type="ECO:0000259" key="12">
    <source>
        <dbReference type="Pfam" id="PF01568"/>
    </source>
</evidence>
<dbReference type="CDD" id="cd02787">
    <property type="entry name" value="MopB_CT_ydeP"/>
    <property type="match status" value="1"/>
</dbReference>
<evidence type="ECO:0000256" key="3">
    <source>
        <dbReference type="ARBA" id="ARBA00010312"/>
    </source>
</evidence>
<reference evidence="13 14" key="1">
    <citation type="submission" date="2020-08" db="EMBL/GenBank/DDBJ databases">
        <title>Genomic Encyclopedia of Type Strains, Phase IV (KMG-IV): sequencing the most valuable type-strain genomes for metagenomic binning, comparative biology and taxonomic classification.</title>
        <authorList>
            <person name="Goeker M."/>
        </authorList>
    </citation>
    <scope>NUCLEOTIDE SEQUENCE [LARGE SCALE GENOMIC DNA]</scope>
    <source>
        <strain evidence="13 14">DSM 29007</strain>
    </source>
</reference>
<dbReference type="NCBIfam" id="TIGR01701">
    <property type="entry name" value="Fdhalpha-like"/>
    <property type="match status" value="1"/>
</dbReference>
<dbReference type="EMBL" id="JACHIA010000006">
    <property type="protein sequence ID" value="MBB6070839.1"/>
    <property type="molecule type" value="Genomic_DNA"/>
</dbReference>
<gene>
    <name evidence="13" type="ORF">HNQ61_002461</name>
</gene>
<proteinExistence type="inferred from homology"/>
<keyword evidence="4" id="KW-0004">4Fe-4S</keyword>
<dbReference type="InterPro" id="IPR006657">
    <property type="entry name" value="MoPterin_dinucl-bd_dom"/>
</dbReference>
<evidence type="ECO:0000313" key="14">
    <source>
        <dbReference type="Proteomes" id="UP000582837"/>
    </source>
</evidence>
<dbReference type="InterPro" id="IPR041953">
    <property type="entry name" value="YdeP_MopB"/>
</dbReference>
<dbReference type="GO" id="GO:0016020">
    <property type="term" value="C:membrane"/>
    <property type="evidence" value="ECO:0007669"/>
    <property type="project" value="TreeGrafter"/>
</dbReference>
<dbReference type="RefSeq" id="WP_170033185.1">
    <property type="nucleotide sequence ID" value="NZ_JABDTL010000001.1"/>
</dbReference>
<evidence type="ECO:0000256" key="9">
    <source>
        <dbReference type="ARBA" id="ARBA00023014"/>
    </source>
</evidence>
<evidence type="ECO:0000256" key="7">
    <source>
        <dbReference type="ARBA" id="ARBA00023002"/>
    </source>
</evidence>
<keyword evidence="7" id="KW-0560">Oxidoreductase</keyword>
<evidence type="ECO:0000256" key="5">
    <source>
        <dbReference type="ARBA" id="ARBA00022505"/>
    </source>
</evidence>
<dbReference type="Pfam" id="PF00384">
    <property type="entry name" value="Molybdopterin"/>
    <property type="match status" value="1"/>
</dbReference>
<feature type="domain" description="Molybdopterin dinucleotide-binding" evidence="12">
    <location>
        <begin position="642"/>
        <end position="748"/>
    </location>
</feature>
<keyword evidence="6" id="KW-0479">Metal-binding</keyword>
<evidence type="ECO:0000256" key="10">
    <source>
        <dbReference type="SAM" id="MobiDB-lite"/>
    </source>
</evidence>
<comment type="caution">
    <text evidence="13">The sequence shown here is derived from an EMBL/GenBank/DDBJ whole genome shotgun (WGS) entry which is preliminary data.</text>
</comment>
<evidence type="ECO:0000256" key="2">
    <source>
        <dbReference type="ARBA" id="ARBA00001966"/>
    </source>
</evidence>
<dbReference type="PANTHER" id="PTHR43105:SF4">
    <property type="entry name" value="PROTEIN YDEP"/>
    <property type="match status" value="1"/>
</dbReference>
<dbReference type="SUPFAM" id="SSF53706">
    <property type="entry name" value="Formate dehydrogenase/DMSO reductase, domains 1-3"/>
    <property type="match status" value="1"/>
</dbReference>
<dbReference type="CDD" id="cd02767">
    <property type="entry name" value="MopB_ydeP"/>
    <property type="match status" value="1"/>
</dbReference>
<evidence type="ECO:0000256" key="6">
    <source>
        <dbReference type="ARBA" id="ARBA00022723"/>
    </source>
</evidence>
<dbReference type="InterPro" id="IPR010046">
    <property type="entry name" value="Mopterin_OxRdtse_a_bac"/>
</dbReference>
<protein>
    <submittedName>
        <fullName evidence="13">Molybdopterin-dependent oxidoreductase alpha subunit</fullName>
    </submittedName>
</protein>
<dbReference type="Gene3D" id="3.40.50.740">
    <property type="match status" value="1"/>
</dbReference>
<evidence type="ECO:0000313" key="13">
    <source>
        <dbReference type="EMBL" id="MBB6070839.1"/>
    </source>
</evidence>
<keyword evidence="9" id="KW-0411">Iron-sulfur</keyword>
<dbReference type="PIRSF" id="PIRSF000144">
    <property type="entry name" value="CbbBc"/>
    <property type="match status" value="1"/>
</dbReference>
<accession>A0A841GYQ8</accession>
<evidence type="ECO:0000259" key="11">
    <source>
        <dbReference type="Pfam" id="PF00384"/>
    </source>
</evidence>
<comment type="cofactor">
    <cofactor evidence="1">
        <name>Mo-bis(molybdopterin guanine dinucleotide)</name>
        <dbReference type="ChEBI" id="CHEBI:60539"/>
    </cofactor>
</comment>
<dbReference type="Pfam" id="PF01568">
    <property type="entry name" value="Molydop_binding"/>
    <property type="match status" value="1"/>
</dbReference>
<dbReference type="Gene3D" id="3.40.228.10">
    <property type="entry name" value="Dimethylsulfoxide Reductase, domain 2"/>
    <property type="match status" value="1"/>
</dbReference>
<keyword evidence="14" id="KW-1185">Reference proteome</keyword>
<dbReference type="GO" id="GO:0051539">
    <property type="term" value="F:4 iron, 4 sulfur cluster binding"/>
    <property type="evidence" value="ECO:0007669"/>
    <property type="project" value="UniProtKB-KW"/>
</dbReference>
<dbReference type="Proteomes" id="UP000582837">
    <property type="component" value="Unassembled WGS sequence"/>
</dbReference>
<dbReference type="InterPro" id="IPR037951">
    <property type="entry name" value="MopB_CT_YdeP"/>
</dbReference>
<keyword evidence="5" id="KW-0500">Molybdenum</keyword>
<feature type="region of interest" description="Disordered" evidence="10">
    <location>
        <begin position="1"/>
        <end position="21"/>
    </location>
</feature>
<organism evidence="13 14">
    <name type="scientific">Longimicrobium terrae</name>
    <dbReference type="NCBI Taxonomy" id="1639882"/>
    <lineage>
        <taxon>Bacteria</taxon>
        <taxon>Pseudomonadati</taxon>
        <taxon>Gemmatimonadota</taxon>
        <taxon>Longimicrobiia</taxon>
        <taxon>Longimicrobiales</taxon>
        <taxon>Longimicrobiaceae</taxon>
        <taxon>Longimicrobium</taxon>
    </lineage>
</organism>
<sequence>MRTPPDPQPRHDPGAKPAGGMPALLSTMRQLAREKAIVPGTAALRVLNQEHGVDCPGCAWPEPREHRSSFEFCENGAKAVAAEATGKRATPEFFARHSVEELRHQSDWWLEQQGRVTQPMILRDESRHFVPISWDDAFARAGEALRNLENPNQAAFYTSGRTSNEAAFLYQLFGRMLGTNNFPDCSNLCHESSGVGLKQTMGIGKGAVQLEDFEKADAIFIIGQNPGTNHPRMLTTLQAARRRGAEIVAINPLRERGLLSFVHPQEVGPTLTGKGTEIATVYLQPLPGSDVAVLKGMMKQMLDAERRDRGRVMDHGFIRAHCTGYDELVADLDATPWTQITEQSGLTQSEILKATEVYIRSRATIVCWAMGLTQHENAVDNIIACSNLLLLRGNVGRPGAGPCPVRGHSNVQGDRTMGIDHTPPPWIEALEREFGFRAPRDGGLDVVNAIPVMADGGIRFFMTMGGNFLSASPDTAMVGEGLARIPLSVHVTTKLNRTHVSGGGEVMIWPCLGRTETDLRAGGEQFVTVEDSMSVVHSSQGRNRPASPHLRSEPSIVAGLAKAALPDGGGVEWDALVADYDRIRDAISRVIPGFENFNSRVREPAGFVLRNTAAHREWKTETGKANLVITPTPSLRLPAGQLRLFTIRSHDQYNTTIYGLDDRYRGIKQARRVILMHADDIAERGLKAGDWVDVRSHGADGREREAPRFRVVEYDVPKGSAAAYFPEANVLVPVGSRDRRSNTPSSKMIPVTVQPARAGVDVVGADERLVHRAAVEASNLTGAAV</sequence>
<evidence type="ECO:0000256" key="8">
    <source>
        <dbReference type="ARBA" id="ARBA00023004"/>
    </source>
</evidence>
<feature type="domain" description="Molybdopterin oxidoreductase" evidence="11">
    <location>
        <begin position="115"/>
        <end position="478"/>
    </location>
</feature>
<evidence type="ECO:0000256" key="1">
    <source>
        <dbReference type="ARBA" id="ARBA00001942"/>
    </source>
</evidence>
<dbReference type="GO" id="GO:0030151">
    <property type="term" value="F:molybdenum ion binding"/>
    <property type="evidence" value="ECO:0007669"/>
    <property type="project" value="InterPro"/>
</dbReference>